<dbReference type="InterPro" id="IPR028082">
    <property type="entry name" value="Peripla_BP_I"/>
</dbReference>
<dbReference type="EMBL" id="FMUE01000022">
    <property type="protein sequence ID" value="SCX35626.1"/>
    <property type="molecule type" value="Genomic_DNA"/>
</dbReference>
<protein>
    <submittedName>
        <fullName evidence="6">Degradation activator</fullName>
    </submittedName>
</protein>
<dbReference type="Gene3D" id="1.10.260.40">
    <property type="entry name" value="lambda repressor-like DNA-binding domains"/>
    <property type="match status" value="1"/>
</dbReference>
<accession>A0A1R3U7J6</accession>
<sequence length="344" mass="37745">MKPERQIRATIVDVAREAGLSIGTVSNYLNGQTVRRSNRYKIETAIAALSFSRNQIAVSMKTTKSRLVGMLVPSLSEFHGAIVEKISAELQDQKRALLTYCHNKDPAVMAYALNFFQEQRVCAIIVAGHSGLEGRLLDFSKYGIPIIGLTNDSPDVPMYRVLTDSTDAARKAVGYLSGLGHREISVITGDLNEATARERFGGYRQGMEEWGLPLDDRLVIPGHYQSSRAYTALKRSFSTGRKPSAILSCSGSMTFGALRFFRDAGMQVPGDISLISFDDSSAFQLRDAPITVLAQPTEDLARTVGSVVSRCADSEDQIHPSIEVKSYEFVKRESCLASRTSSKT</sequence>
<dbReference type="PROSITE" id="PS50932">
    <property type="entry name" value="HTH_LACI_2"/>
    <property type="match status" value="1"/>
</dbReference>
<evidence type="ECO:0000256" key="2">
    <source>
        <dbReference type="ARBA" id="ARBA00023015"/>
    </source>
</evidence>
<keyword evidence="4" id="KW-0804">Transcription</keyword>
<dbReference type="SUPFAM" id="SSF53822">
    <property type="entry name" value="Periplasmic binding protein-like I"/>
    <property type="match status" value="1"/>
</dbReference>
<evidence type="ECO:0000256" key="1">
    <source>
        <dbReference type="ARBA" id="ARBA00022491"/>
    </source>
</evidence>
<evidence type="ECO:0000313" key="7">
    <source>
        <dbReference type="Proteomes" id="UP000187891"/>
    </source>
</evidence>
<dbReference type="Gene3D" id="3.40.50.2300">
    <property type="match status" value="2"/>
</dbReference>
<evidence type="ECO:0000259" key="5">
    <source>
        <dbReference type="PROSITE" id="PS50932"/>
    </source>
</evidence>
<dbReference type="Proteomes" id="UP000187891">
    <property type="component" value="Unassembled WGS sequence"/>
</dbReference>
<dbReference type="AlphaFoldDB" id="A0A1R3U7J6"/>
<dbReference type="RefSeq" id="WP_077122966.1">
    <property type="nucleotide sequence ID" value="NZ_FMUE01000022.1"/>
</dbReference>
<keyword evidence="1" id="KW-0678">Repressor</keyword>
<dbReference type="InterPro" id="IPR000843">
    <property type="entry name" value="HTH_LacI"/>
</dbReference>
<keyword evidence="3" id="KW-0238">DNA-binding</keyword>
<gene>
    <name evidence="6" type="primary">degA_3</name>
    <name evidence="6" type="ORF">DSM25559_5059</name>
</gene>
<proteinExistence type="predicted"/>
<dbReference type="SUPFAM" id="SSF47413">
    <property type="entry name" value="lambda repressor-like DNA-binding domains"/>
    <property type="match status" value="1"/>
</dbReference>
<dbReference type="InterPro" id="IPR046335">
    <property type="entry name" value="LacI/GalR-like_sensor"/>
</dbReference>
<dbReference type="CDD" id="cd06267">
    <property type="entry name" value="PBP1_LacI_sugar_binding-like"/>
    <property type="match status" value="1"/>
</dbReference>
<evidence type="ECO:0000313" key="6">
    <source>
        <dbReference type="EMBL" id="SCX35626.1"/>
    </source>
</evidence>
<dbReference type="CDD" id="cd01392">
    <property type="entry name" value="HTH_LacI"/>
    <property type="match status" value="1"/>
</dbReference>
<dbReference type="PANTHER" id="PTHR30146:SF148">
    <property type="entry name" value="HTH-TYPE TRANSCRIPTIONAL REPRESSOR PURR-RELATED"/>
    <property type="match status" value="1"/>
</dbReference>
<dbReference type="SMART" id="SM00354">
    <property type="entry name" value="HTH_LACI"/>
    <property type="match status" value="1"/>
</dbReference>
<dbReference type="STRING" id="1907666.DSM25559_5059"/>
<reference evidence="7" key="1">
    <citation type="submission" date="2016-10" db="EMBL/GenBank/DDBJ databases">
        <authorList>
            <person name="Wibberg D."/>
        </authorList>
    </citation>
    <scope>NUCLEOTIDE SEQUENCE [LARGE SCALE GENOMIC DNA]</scope>
</reference>
<organism evidence="6 7">
    <name type="scientific">Agrobacterium rosae</name>
    <dbReference type="NCBI Taxonomy" id="1972867"/>
    <lineage>
        <taxon>Bacteria</taxon>
        <taxon>Pseudomonadati</taxon>
        <taxon>Pseudomonadota</taxon>
        <taxon>Alphaproteobacteria</taxon>
        <taxon>Hyphomicrobiales</taxon>
        <taxon>Rhizobiaceae</taxon>
        <taxon>Rhizobium/Agrobacterium group</taxon>
        <taxon>Agrobacterium</taxon>
    </lineage>
</organism>
<evidence type="ECO:0000256" key="4">
    <source>
        <dbReference type="ARBA" id="ARBA00023163"/>
    </source>
</evidence>
<dbReference type="PANTHER" id="PTHR30146">
    <property type="entry name" value="LACI-RELATED TRANSCRIPTIONAL REPRESSOR"/>
    <property type="match status" value="1"/>
</dbReference>
<evidence type="ECO:0000256" key="3">
    <source>
        <dbReference type="ARBA" id="ARBA00023125"/>
    </source>
</evidence>
<dbReference type="GO" id="GO:0003700">
    <property type="term" value="F:DNA-binding transcription factor activity"/>
    <property type="evidence" value="ECO:0007669"/>
    <property type="project" value="TreeGrafter"/>
</dbReference>
<dbReference type="Pfam" id="PF13377">
    <property type="entry name" value="Peripla_BP_3"/>
    <property type="match status" value="1"/>
</dbReference>
<feature type="domain" description="HTH lacI-type" evidence="5">
    <location>
        <begin position="9"/>
        <end position="62"/>
    </location>
</feature>
<dbReference type="GO" id="GO:0000976">
    <property type="term" value="F:transcription cis-regulatory region binding"/>
    <property type="evidence" value="ECO:0007669"/>
    <property type="project" value="TreeGrafter"/>
</dbReference>
<keyword evidence="2" id="KW-0805">Transcription regulation</keyword>
<dbReference type="Pfam" id="PF00356">
    <property type="entry name" value="LacI"/>
    <property type="match status" value="1"/>
</dbReference>
<dbReference type="InterPro" id="IPR010982">
    <property type="entry name" value="Lambda_DNA-bd_dom_sf"/>
</dbReference>
<name>A0A1R3U7J6_9HYPH</name>